<feature type="domain" description="T-box" evidence="8">
    <location>
        <begin position="95"/>
        <end position="276"/>
    </location>
</feature>
<dbReference type="InterPro" id="IPR032060">
    <property type="entry name" value="MGA_dom"/>
</dbReference>
<dbReference type="CDD" id="cd20195">
    <property type="entry name" value="T-box_MGA-like"/>
    <property type="match status" value="1"/>
</dbReference>
<name>A0AAD7SBW9_9TELE</name>
<dbReference type="GO" id="GO:0000981">
    <property type="term" value="F:DNA-binding transcription factor activity, RNA polymerase II-specific"/>
    <property type="evidence" value="ECO:0007669"/>
    <property type="project" value="TreeGrafter"/>
</dbReference>
<dbReference type="GO" id="GO:0000785">
    <property type="term" value="C:chromatin"/>
    <property type="evidence" value="ECO:0007669"/>
    <property type="project" value="TreeGrafter"/>
</dbReference>
<dbReference type="FunFam" id="2.60.40.820:FF:000009">
    <property type="entry name" value="MAX gene-associated protein isoform X1"/>
    <property type="match status" value="1"/>
</dbReference>
<feature type="region of interest" description="Disordered" evidence="7">
    <location>
        <begin position="1752"/>
        <end position="1799"/>
    </location>
</feature>
<feature type="compositionally biased region" description="Pro residues" evidence="7">
    <location>
        <begin position="538"/>
        <end position="563"/>
    </location>
</feature>
<dbReference type="Gene3D" id="2.60.40.820">
    <property type="entry name" value="Transcription factor, T-box"/>
    <property type="match status" value="1"/>
</dbReference>
<feature type="domain" description="BHLH" evidence="9">
    <location>
        <begin position="2112"/>
        <end position="2163"/>
    </location>
</feature>
<feature type="compositionally biased region" description="Acidic residues" evidence="7">
    <location>
        <begin position="2023"/>
        <end position="2041"/>
    </location>
</feature>
<comment type="caution">
    <text evidence="5">Lacks conserved residue(s) required for the propagation of feature annotation.</text>
</comment>
<evidence type="ECO:0000256" key="7">
    <source>
        <dbReference type="SAM" id="MobiDB-lite"/>
    </source>
</evidence>
<feature type="compositionally biased region" description="Polar residues" evidence="7">
    <location>
        <begin position="1469"/>
        <end position="1480"/>
    </location>
</feature>
<keyword evidence="1" id="KW-0805">Transcription regulation</keyword>
<evidence type="ECO:0000256" key="2">
    <source>
        <dbReference type="ARBA" id="ARBA00023125"/>
    </source>
</evidence>
<evidence type="ECO:0000313" key="11">
    <source>
        <dbReference type="Proteomes" id="UP001221898"/>
    </source>
</evidence>
<evidence type="ECO:0000259" key="9">
    <source>
        <dbReference type="PROSITE" id="PS50888"/>
    </source>
</evidence>
<sequence length="2631" mass="279431">MVLHEEGAAAPAPASATPPAFFVILKPGQASEGGLDQGILVANQEANLATTSTPALRGLHPAAPCVPSVTCAAKSNTQPDNLPPESTCKGIKVTLDNNNMWNEFYRCKTEMILTKQGRRMFPYCRFRISGMEPFQRYILVMDITPVDNYRYRWTGQQWEVNGKAEPHVLGRVFIHTESPSSGHYWMQNPISFYKLKLTNNTLDQEGHVILHSKHRYLPRLHVVPADKATEVIQLNGPDVLTFTFPQTEFIAVTAYQNLRITQLKIDYNPFAKGFREDGPGHQPLRSRPEPPNASMESPRFVGDNEDVSPLKKSLKSLLLNTAFDTFVMDQELFSSADYNIGFLDNGISAKSSEKDVSIKKRPAYGAPSEAAPEPKLRIRRAASQKVHIDSITLKEEEVELVLDRVISQQSQPDGPTDVNVAKVKTPAGGEPGVDVKPHSDLTPGASQQPSGPAVPAGTGGREPPTPPGDSEPLHKQGAQTAKRAEPVPLPLLALFLKQRRLKPRVIAPKPTPAAPESPSSGPAPPSPEPEQSSCAPTSPSPTHQPPSRGPKLPSPDPAPPSPAPAQSSSSPAPAQRSSSPDGPDTSGSLDGSDPPVNSAAAAAAAASPSASEPPGTAQSAAQPSSGKRKRKPRPRSRKHGKHGRRSDVDPGVIGGPTDVGMQPNLEDVEGLLFVSFTSKEALEFHLGDEPLNKELPASPQKAVPASPEHRVEETLEEKIARLQISLLQDLKRLKHRQVIHPVLQEVGLKLNLLDPTLPIDLRYLGVCLPLPPPFLSPGDEGTSGGWISDGAVPFVSRTGKTTDFTKIKGWRDKFNIASDVFKAESSAGLDGVLKHRSAFCSDMLDEYLENEGKLIDERAASFAQSAVSPVVYQLPTKSTSYVRTLDSVLKKQIPAPSFPRAPFKPLSPPKKPRPKAPARPKPPKPTPTPAAVLTTSASPSPAPAASHSARPAAKTKTAPKALRPPGSVGEAAAGAPEDLPVKQEPGQATQGLSGRTGVSKLLLKLMDLEDGAVWEGKARTCITVERAEIALTSLLTAQGTLKASPAVPRVFKRRAPPCLNAFCRLGCLCTSLALERRQPTHCGKTECMFGCTCLKRKVVLVKTPPKKKKEEGLIFYGALGEDSPPKKKKKKKRMMAYTISEPEPQSEPATRVRTLWNQKDEIDPEPLHIPEPIHFPSAAVPVTCQDPSAFSHRAPRPKLEREDDKKDPVYLYFESKMTCARVRPYRSKAPPPQAVCSCRSLLCSGKEDDPYHNFPDSTPGKAGVLHTEAAAGKTSKESTPSSPKTQPSKRLEIVSECKWVKKSDRNHVLRVVCEHMAQNRLSQPFRIGPYHVRPLSQTLRLEDQGHSLTYKVCISQPPSLPRPAEGEAVAEEEEEPEEDAGSEDSNEDFAGGADVPKRTALPFLIGVCPAGILTASRKQAGVPAQGLIKVNGKSYPQAKLQLGQMGALHPANRLAAYITGRLRPAGQEASATSSAISKRPSSAGPKDTVSTPQAPHPKVTSVATVTSGPTPVLHPLDGSTPPKTKVSPLVAGAPSGPRMLLIPVSPPAPGARSPAPVSRGASLIAPSFAPLTPGQRMVLQPVRHSSGNTLYRHPDGHLIQLVPLSQLRPIQPNLLIRNPGSVVRLPTPVTVAPVSGTASATKTPSAAPGTSVPAGPRVTSPTTVQNNPPAATPKLGSLSGASAFTLSSLPPSLKTLPGFLGQTGTYTLRISPSTSSKEPKVSKMNPAGPPPASPEVLSVPGSFTLLQLPKSATAAKPAARGALAPSGTPPKRDPAAEPSSRSRGGDALQGSGDPEEPLEVTPAGVVCADHSYTSGLSSLDGSQETDHSYTAGSTQGQDNQTGPPAQAELQPITIPSSAELRPITAPSSAQPGNPTDAKVEASLLSSSSKTSHRDAGAAPPLVTGARTVSRDELDSGLPSEAEASTTPLTGHVATVTALVGAPCRPPEEKQPLEEGEVEAEVEVDMGGDVGSEDLTEDSDEDSDDNSEDDNVKVVSGKAEQGSEDEPSDVTDDVMERDWLDCSSETEESEGSEEGEAVDIETVEELTEKINIARMKAVAMQKKLSGVPIMQEAKRTAEHKARQQQEGEEEEQEGEEKEEPEVGKEGVAVTNVVVRIQHNVMERRRRSELRDLFQQLQEVLSLQHLPKVSKAYILKQATNEIQALVDQCDRLEEKKKMLSRQRAAYIKKISQTSGKTEDMIIQKLQDISARQKTLEAQRKRKGSKHPAPSPCRSLQPNILARRKPPGPTATSTALPGTLVAGGPLVSGLAAAVPNQQVLTIKGPLQPFTVLRPGKSSEGPAIPGVASVTINVPGMAFPIAVKSPVPEHPPSGSSQVLASPVTANPIARKTVTLPMIVSAKSLAPLKADKGEGGASAEDGAALPPAPAQSSGPRPAGDYGRASLEDGEVLEDQLTCDKQDGPAPASACSPDNGPEEERLMSLLSEIAFLNQQTNSEDSGLLEVTQGRKRWKGAGEKEAEQVGGVEGDDDRSLSPLFLQLDEDVLGTKDSQIEQLGAPAGEEQPARVVVGQEQQPKRGAATAMANGFGRQSPPCSVKGGALTPPPLLQMKAGSAAMVTDSKVRGGERAGGEVSWRPMPRLAPLGLKAGGPAQDSTVSTKAPPEPVKQNATQTTAS</sequence>
<feature type="region of interest" description="Disordered" evidence="7">
    <location>
        <begin position="1268"/>
        <end position="1290"/>
    </location>
</feature>
<feature type="region of interest" description="Disordered" evidence="7">
    <location>
        <begin position="276"/>
        <end position="304"/>
    </location>
</feature>
<dbReference type="InterPro" id="IPR001699">
    <property type="entry name" value="TF_T-box"/>
</dbReference>
<feature type="compositionally biased region" description="Acidic residues" evidence="7">
    <location>
        <begin position="2085"/>
        <end position="2098"/>
    </location>
</feature>
<feature type="region of interest" description="Disordered" evidence="7">
    <location>
        <begin position="499"/>
        <end position="661"/>
    </location>
</feature>
<accession>A0AAD7SBW9</accession>
<feature type="compositionally biased region" description="Polar residues" evidence="7">
    <location>
        <begin position="1659"/>
        <end position="1669"/>
    </location>
</feature>
<feature type="compositionally biased region" description="Basic and acidic residues" evidence="7">
    <location>
        <begin position="2576"/>
        <end position="2585"/>
    </location>
</feature>
<evidence type="ECO:0000256" key="6">
    <source>
        <dbReference type="SAM" id="Coils"/>
    </source>
</evidence>
<gene>
    <name evidence="10" type="ORF">AAFF_G00412140</name>
</gene>
<feature type="region of interest" description="Disordered" evidence="7">
    <location>
        <begin position="1354"/>
        <end position="1393"/>
    </location>
</feature>
<evidence type="ECO:0000313" key="10">
    <source>
        <dbReference type="EMBL" id="KAJ8399502.1"/>
    </source>
</evidence>
<dbReference type="InterPro" id="IPR036960">
    <property type="entry name" value="T-box_sf"/>
</dbReference>
<dbReference type="InterPro" id="IPR011598">
    <property type="entry name" value="bHLH_dom"/>
</dbReference>
<feature type="compositionally biased region" description="Low complexity" evidence="7">
    <location>
        <begin position="1277"/>
        <end position="1288"/>
    </location>
</feature>
<dbReference type="SMART" id="SM00353">
    <property type="entry name" value="HLH"/>
    <property type="match status" value="1"/>
</dbReference>
<feature type="region of interest" description="Disordered" evidence="7">
    <location>
        <begin position="2066"/>
        <end position="2103"/>
    </location>
</feature>
<protein>
    <recommendedName>
        <fullName evidence="12">MAX gene-associated protein</fullName>
    </recommendedName>
</protein>
<dbReference type="PANTHER" id="PTHR11267">
    <property type="entry name" value="T-BOX PROTEIN-RELATED"/>
    <property type="match status" value="1"/>
</dbReference>
<evidence type="ECO:0008006" key="12">
    <source>
        <dbReference type="Google" id="ProtNLM"/>
    </source>
</evidence>
<feature type="compositionally biased region" description="Basic and acidic residues" evidence="7">
    <location>
        <begin position="2071"/>
        <end position="2084"/>
    </location>
</feature>
<feature type="compositionally biased region" description="Low complexity" evidence="7">
    <location>
        <begin position="1635"/>
        <end position="1651"/>
    </location>
</feature>
<dbReference type="SUPFAM" id="SSF47459">
    <property type="entry name" value="HLH, helix-loop-helix DNA-binding domain"/>
    <property type="match status" value="1"/>
</dbReference>
<dbReference type="Pfam" id="PF16059">
    <property type="entry name" value="MGA_dom"/>
    <property type="match status" value="1"/>
</dbReference>
<evidence type="ECO:0000256" key="4">
    <source>
        <dbReference type="ARBA" id="ARBA00023242"/>
    </source>
</evidence>
<feature type="compositionally biased region" description="Acidic residues" evidence="7">
    <location>
        <begin position="2001"/>
        <end position="2012"/>
    </location>
</feature>
<dbReference type="Gene3D" id="4.10.280.10">
    <property type="entry name" value="Helix-loop-helix DNA-binding domain"/>
    <property type="match status" value="1"/>
</dbReference>
<keyword evidence="2 5" id="KW-0238">DNA-binding</keyword>
<comment type="subcellular location">
    <subcellularLocation>
        <location evidence="5">Nucleus</location>
    </subcellularLocation>
</comment>
<evidence type="ECO:0000259" key="8">
    <source>
        <dbReference type="PROSITE" id="PS50252"/>
    </source>
</evidence>
<dbReference type="SUPFAM" id="SSF49417">
    <property type="entry name" value="p53-like transcription factors"/>
    <property type="match status" value="1"/>
</dbReference>
<dbReference type="GO" id="GO:0005634">
    <property type="term" value="C:nucleus"/>
    <property type="evidence" value="ECO:0007669"/>
    <property type="project" value="UniProtKB-SubCell"/>
</dbReference>
<evidence type="ECO:0000256" key="1">
    <source>
        <dbReference type="ARBA" id="ARBA00023015"/>
    </source>
</evidence>
<keyword evidence="11" id="KW-1185">Reference proteome</keyword>
<feature type="region of interest" description="Disordered" evidence="7">
    <location>
        <begin position="2512"/>
        <end position="2631"/>
    </location>
</feature>
<dbReference type="SMART" id="SM00425">
    <property type="entry name" value="TBOX"/>
    <property type="match status" value="1"/>
</dbReference>
<feature type="compositionally biased region" description="Acidic residues" evidence="7">
    <location>
        <begin position="1368"/>
        <end position="1387"/>
    </location>
</feature>
<feature type="compositionally biased region" description="Basic residues" evidence="7">
    <location>
        <begin position="626"/>
        <end position="644"/>
    </location>
</feature>
<feature type="region of interest" description="Disordered" evidence="7">
    <location>
        <begin position="2465"/>
        <end position="2487"/>
    </location>
</feature>
<feature type="region of interest" description="Disordered" evidence="7">
    <location>
        <begin position="2212"/>
        <end position="2253"/>
    </location>
</feature>
<keyword evidence="4 5" id="KW-0539">Nucleus</keyword>
<feature type="region of interest" description="Disordered" evidence="7">
    <location>
        <begin position="2413"/>
        <end position="2432"/>
    </location>
</feature>
<feature type="compositionally biased region" description="Low complexity" evidence="7">
    <location>
        <begin position="929"/>
        <end position="965"/>
    </location>
</feature>
<dbReference type="EMBL" id="JAINUG010000083">
    <property type="protein sequence ID" value="KAJ8399502.1"/>
    <property type="molecule type" value="Genomic_DNA"/>
</dbReference>
<keyword evidence="3" id="KW-0804">Transcription</keyword>
<feature type="region of interest" description="Disordered" evidence="7">
    <location>
        <begin position="353"/>
        <end position="372"/>
    </location>
</feature>
<comment type="caution">
    <text evidence="10">The sequence shown here is derived from an EMBL/GenBank/DDBJ whole genome shotgun (WGS) entry which is preliminary data.</text>
</comment>
<dbReference type="PANTHER" id="PTHR11267:SF32">
    <property type="entry name" value="MAX GENE-ASSOCIATED PROTEIN"/>
    <property type="match status" value="1"/>
</dbReference>
<dbReference type="PROSITE" id="PS50252">
    <property type="entry name" value="TBOX_3"/>
    <property type="match status" value="1"/>
</dbReference>
<proteinExistence type="predicted"/>
<feature type="compositionally biased region" description="Acidic residues" evidence="7">
    <location>
        <begin position="1953"/>
        <end position="1988"/>
    </location>
</feature>
<keyword evidence="6" id="KW-0175">Coiled coil</keyword>
<dbReference type="Pfam" id="PF00010">
    <property type="entry name" value="HLH"/>
    <property type="match status" value="1"/>
</dbReference>
<feature type="region of interest" description="Disordered" evidence="7">
    <location>
        <begin position="1862"/>
        <end position="2041"/>
    </location>
</feature>
<dbReference type="GO" id="GO:0046983">
    <property type="term" value="F:protein dimerization activity"/>
    <property type="evidence" value="ECO:0007669"/>
    <property type="project" value="InterPro"/>
</dbReference>
<feature type="region of interest" description="Disordered" evidence="7">
    <location>
        <begin position="1815"/>
        <end position="1847"/>
    </location>
</feature>
<dbReference type="PRINTS" id="PR00937">
    <property type="entry name" value="TBOX"/>
</dbReference>
<dbReference type="InterPro" id="IPR036638">
    <property type="entry name" value="HLH_DNA-bd_sf"/>
</dbReference>
<feature type="region of interest" description="Disordered" evidence="7">
    <location>
        <begin position="1468"/>
        <end position="1523"/>
    </location>
</feature>
<feature type="region of interest" description="Disordered" evidence="7">
    <location>
        <begin position="896"/>
        <end position="993"/>
    </location>
</feature>
<feature type="compositionally biased region" description="Basic residues" evidence="7">
    <location>
        <begin position="910"/>
        <end position="922"/>
    </location>
</feature>
<organism evidence="10 11">
    <name type="scientific">Aldrovandia affinis</name>
    <dbReference type="NCBI Taxonomy" id="143900"/>
    <lineage>
        <taxon>Eukaryota</taxon>
        <taxon>Metazoa</taxon>
        <taxon>Chordata</taxon>
        <taxon>Craniata</taxon>
        <taxon>Vertebrata</taxon>
        <taxon>Euteleostomi</taxon>
        <taxon>Actinopterygii</taxon>
        <taxon>Neopterygii</taxon>
        <taxon>Teleostei</taxon>
        <taxon>Notacanthiformes</taxon>
        <taxon>Halosauridae</taxon>
        <taxon>Aldrovandia</taxon>
    </lineage>
</organism>
<dbReference type="InterPro" id="IPR046360">
    <property type="entry name" value="T-box_DNA-bd"/>
</dbReference>
<dbReference type="GO" id="GO:0001708">
    <property type="term" value="P:cell fate specification"/>
    <property type="evidence" value="ECO:0007669"/>
    <property type="project" value="TreeGrafter"/>
</dbReference>
<dbReference type="PROSITE" id="PS50888">
    <property type="entry name" value="BHLH"/>
    <property type="match status" value="1"/>
</dbReference>
<dbReference type="Proteomes" id="UP001221898">
    <property type="component" value="Unassembled WGS sequence"/>
</dbReference>
<dbReference type="InterPro" id="IPR008967">
    <property type="entry name" value="p53-like_TF_DNA-bd_sf"/>
</dbReference>
<feature type="compositionally biased region" description="Low complexity" evidence="7">
    <location>
        <begin position="1752"/>
        <end position="1764"/>
    </location>
</feature>
<evidence type="ECO:0000256" key="5">
    <source>
        <dbReference type="PROSITE-ProRule" id="PRU00201"/>
    </source>
</evidence>
<reference evidence="10" key="1">
    <citation type="journal article" date="2023" name="Science">
        <title>Genome structures resolve the early diversification of teleost fishes.</title>
        <authorList>
            <person name="Parey E."/>
            <person name="Louis A."/>
            <person name="Montfort J."/>
            <person name="Bouchez O."/>
            <person name="Roques C."/>
            <person name="Iampietro C."/>
            <person name="Lluch J."/>
            <person name="Castinel A."/>
            <person name="Donnadieu C."/>
            <person name="Desvignes T."/>
            <person name="Floi Bucao C."/>
            <person name="Jouanno E."/>
            <person name="Wen M."/>
            <person name="Mejri S."/>
            <person name="Dirks R."/>
            <person name="Jansen H."/>
            <person name="Henkel C."/>
            <person name="Chen W.J."/>
            <person name="Zahm M."/>
            <person name="Cabau C."/>
            <person name="Klopp C."/>
            <person name="Thompson A.W."/>
            <person name="Robinson-Rechavi M."/>
            <person name="Braasch I."/>
            <person name="Lecointre G."/>
            <person name="Bobe J."/>
            <person name="Postlethwait J.H."/>
            <person name="Berthelot C."/>
            <person name="Roest Crollius H."/>
            <person name="Guiguen Y."/>
        </authorList>
    </citation>
    <scope>NUCLEOTIDE SEQUENCE</scope>
    <source>
        <strain evidence="10">NC1722</strain>
    </source>
</reference>
<dbReference type="Pfam" id="PF00907">
    <property type="entry name" value="T-box"/>
    <property type="match status" value="1"/>
</dbReference>
<dbReference type="GO" id="GO:0045893">
    <property type="term" value="P:positive regulation of DNA-templated transcription"/>
    <property type="evidence" value="ECO:0007669"/>
    <property type="project" value="InterPro"/>
</dbReference>
<feature type="region of interest" description="Disordered" evidence="7">
    <location>
        <begin position="2366"/>
        <end position="2399"/>
    </location>
</feature>
<feature type="compositionally biased region" description="Pro residues" evidence="7">
    <location>
        <begin position="509"/>
        <end position="528"/>
    </location>
</feature>
<feature type="compositionally biased region" description="Polar residues" evidence="7">
    <location>
        <begin position="1815"/>
        <end position="1843"/>
    </location>
</feature>
<dbReference type="GO" id="GO:0000978">
    <property type="term" value="F:RNA polymerase II cis-regulatory region sequence-specific DNA binding"/>
    <property type="evidence" value="ECO:0007669"/>
    <property type="project" value="InterPro"/>
</dbReference>
<feature type="compositionally biased region" description="Low complexity" evidence="7">
    <location>
        <begin position="564"/>
        <end position="610"/>
    </location>
</feature>
<evidence type="ECO:0000256" key="3">
    <source>
        <dbReference type="ARBA" id="ARBA00023163"/>
    </source>
</evidence>
<feature type="region of interest" description="Disordered" evidence="7">
    <location>
        <begin position="408"/>
        <end position="487"/>
    </location>
</feature>
<feature type="coiled-coil region" evidence="6">
    <location>
        <begin position="2153"/>
        <end position="2187"/>
    </location>
</feature>
<feature type="region of interest" description="Disordered" evidence="7">
    <location>
        <begin position="1710"/>
        <end position="1738"/>
    </location>
</feature>
<feature type="region of interest" description="Disordered" evidence="7">
    <location>
        <begin position="1635"/>
        <end position="1672"/>
    </location>
</feature>